<accession>A0A0F6WAL7</accession>
<sequence length="102" mass="11010">MVVHVRGLRRERGVALVALFDPHSAAERSREHALHVGAAPIAGGTAEILFRDVRPGRYAASLVRSEDDVDHAGVPTYADVVFEASGDETHVELTPHETLHAP</sequence>
<evidence type="ECO:0000313" key="1">
    <source>
        <dbReference type="EMBL" id="AKF11596.1"/>
    </source>
</evidence>
<evidence type="ECO:0000313" key="2">
    <source>
        <dbReference type="Proteomes" id="UP000034883"/>
    </source>
</evidence>
<protein>
    <submittedName>
        <fullName evidence="1">Uncharacterized protein</fullName>
    </submittedName>
</protein>
<name>A0A0F6WAL7_9BACT</name>
<dbReference type="KEGG" id="samy:DB32_008745"/>
<proteinExistence type="predicted"/>
<dbReference type="AlphaFoldDB" id="A0A0F6WAL7"/>
<dbReference type="STRING" id="927083.DB32_008745"/>
<keyword evidence="2" id="KW-1185">Reference proteome</keyword>
<dbReference type="InterPro" id="IPR018673">
    <property type="entry name" value="DUF2141"/>
</dbReference>
<dbReference type="Proteomes" id="UP000034883">
    <property type="component" value="Chromosome"/>
</dbReference>
<gene>
    <name evidence="1" type="ORF">DB32_008745</name>
</gene>
<dbReference type="EMBL" id="CP011125">
    <property type="protein sequence ID" value="AKF11596.1"/>
    <property type="molecule type" value="Genomic_DNA"/>
</dbReference>
<reference evidence="1 2" key="1">
    <citation type="submission" date="2015-03" db="EMBL/GenBank/DDBJ databases">
        <title>Genome assembly of Sandaracinus amylolyticus DSM 53668.</title>
        <authorList>
            <person name="Sharma G."/>
            <person name="Subramanian S."/>
        </authorList>
    </citation>
    <scope>NUCLEOTIDE SEQUENCE [LARGE SCALE GENOMIC DNA]</scope>
    <source>
        <strain evidence="1 2">DSM 53668</strain>
    </source>
</reference>
<dbReference type="Pfam" id="PF09912">
    <property type="entry name" value="DUF2141"/>
    <property type="match status" value="1"/>
</dbReference>
<organism evidence="1 2">
    <name type="scientific">Sandaracinus amylolyticus</name>
    <dbReference type="NCBI Taxonomy" id="927083"/>
    <lineage>
        <taxon>Bacteria</taxon>
        <taxon>Pseudomonadati</taxon>
        <taxon>Myxococcota</taxon>
        <taxon>Polyangia</taxon>
        <taxon>Polyangiales</taxon>
        <taxon>Sandaracinaceae</taxon>
        <taxon>Sandaracinus</taxon>
    </lineage>
</organism>